<keyword evidence="2" id="KW-1185">Reference proteome</keyword>
<gene>
    <name evidence="1" type="ORF">EUA94_17695</name>
</gene>
<reference evidence="1 2" key="1">
    <citation type="submission" date="2019-01" db="EMBL/GenBank/DDBJ databases">
        <title>Novel species of Nocardioides.</title>
        <authorList>
            <person name="Liu Q."/>
            <person name="X Y.-H."/>
        </authorList>
    </citation>
    <scope>NUCLEOTIDE SEQUENCE [LARGE SCALE GENOMIC DNA]</scope>
    <source>
        <strain evidence="1 2">HLT2-9</strain>
    </source>
</reference>
<dbReference type="RefSeq" id="WP_129428225.1">
    <property type="nucleotide sequence ID" value="NZ_SDWV01000021.1"/>
</dbReference>
<accession>A0A4Q2SNG1</accession>
<protein>
    <submittedName>
        <fullName evidence="1">Uncharacterized protein</fullName>
    </submittedName>
</protein>
<comment type="caution">
    <text evidence="1">The sequence shown here is derived from an EMBL/GenBank/DDBJ whole genome shotgun (WGS) entry which is preliminary data.</text>
</comment>
<dbReference type="EMBL" id="SDWV01000021">
    <property type="protein sequence ID" value="RYC05734.1"/>
    <property type="molecule type" value="Genomic_DNA"/>
</dbReference>
<name>A0A4Q2SNG1_9ACTN</name>
<dbReference type="AlphaFoldDB" id="A0A4Q2SNG1"/>
<dbReference type="Proteomes" id="UP000291101">
    <property type="component" value="Unassembled WGS sequence"/>
</dbReference>
<proteinExistence type="predicted"/>
<evidence type="ECO:0000313" key="2">
    <source>
        <dbReference type="Proteomes" id="UP000291101"/>
    </source>
</evidence>
<evidence type="ECO:0000313" key="1">
    <source>
        <dbReference type="EMBL" id="RYC05734.1"/>
    </source>
</evidence>
<sequence>MSLMVTLYAALDDDTIVAVDRHRLAASPDLPERTSLVFGRRSRELAKAAAGRPTLAIDDDWVSRDQGTIDWTSSEVVVTNHSAARKLSVRSWGTPRVTLGEWQDSTVRGARAVVDILDTTAYLVIGPADPHEPGWEPSFRRGEGTPSTEGIARDRLRPALLCRCRLHGAPATSCRERSHRTDEKQLLALLASASAFASWPQGRDAASGRRGTRGLVAGRLGYSISDLSKQSKGFRERVHATVESPEQDESDLFLWLVERGVLTFDELADLIKVISA</sequence>
<organism evidence="1 2">
    <name type="scientific">Nocardioides zhouii</name>
    <dbReference type="NCBI Taxonomy" id="1168729"/>
    <lineage>
        <taxon>Bacteria</taxon>
        <taxon>Bacillati</taxon>
        <taxon>Actinomycetota</taxon>
        <taxon>Actinomycetes</taxon>
        <taxon>Propionibacteriales</taxon>
        <taxon>Nocardioidaceae</taxon>
        <taxon>Nocardioides</taxon>
    </lineage>
</organism>